<dbReference type="InterPro" id="IPR002110">
    <property type="entry name" value="Ankyrin_rpt"/>
</dbReference>
<protein>
    <recommendedName>
        <fullName evidence="7">Ankyrin repeat domain-containing protein</fullName>
    </recommendedName>
</protein>
<dbReference type="SMART" id="SM00248">
    <property type="entry name" value="ANK"/>
    <property type="match status" value="2"/>
</dbReference>
<dbReference type="Proteomes" id="UP001497623">
    <property type="component" value="Unassembled WGS sequence"/>
</dbReference>
<evidence type="ECO:0000313" key="6">
    <source>
        <dbReference type="Proteomes" id="UP001497623"/>
    </source>
</evidence>
<name>A0AAV2RCC2_MEGNR</name>
<organism evidence="5 6">
    <name type="scientific">Meganyctiphanes norvegica</name>
    <name type="common">Northern krill</name>
    <name type="synonym">Thysanopoda norvegica</name>
    <dbReference type="NCBI Taxonomy" id="48144"/>
    <lineage>
        <taxon>Eukaryota</taxon>
        <taxon>Metazoa</taxon>
        <taxon>Ecdysozoa</taxon>
        <taxon>Arthropoda</taxon>
        <taxon>Crustacea</taxon>
        <taxon>Multicrustacea</taxon>
        <taxon>Malacostraca</taxon>
        <taxon>Eumalacostraca</taxon>
        <taxon>Eucarida</taxon>
        <taxon>Euphausiacea</taxon>
        <taxon>Euphausiidae</taxon>
        <taxon>Meganyctiphanes</taxon>
    </lineage>
</organism>
<evidence type="ECO:0008006" key="7">
    <source>
        <dbReference type="Google" id="ProtNLM"/>
    </source>
</evidence>
<feature type="non-terminal residue" evidence="5">
    <location>
        <position position="138"/>
    </location>
</feature>
<evidence type="ECO:0000256" key="2">
    <source>
        <dbReference type="ARBA" id="ARBA00023043"/>
    </source>
</evidence>
<keyword evidence="2 3" id="KW-0040">ANK repeat</keyword>
<dbReference type="PROSITE" id="PS50297">
    <property type="entry name" value="ANK_REP_REGION"/>
    <property type="match status" value="2"/>
</dbReference>
<keyword evidence="4" id="KW-0732">Signal</keyword>
<evidence type="ECO:0000256" key="3">
    <source>
        <dbReference type="PROSITE-ProRule" id="PRU00023"/>
    </source>
</evidence>
<feature type="non-terminal residue" evidence="5">
    <location>
        <position position="1"/>
    </location>
</feature>
<keyword evidence="6" id="KW-1185">Reference proteome</keyword>
<sequence>IMQMFLGVSILLSVIVAGVSGVRCSSEYSGWWTPTRCLKYPLHWAASIGEVSQAKQLVEEGARINRRDGVGWSAVHEAIMWGRADMVKYLMRNGASVKGTGYNGLRAKAEAELYTCYYHSFTTICPLTPTDYPQVIKY</sequence>
<dbReference type="Gene3D" id="1.25.40.20">
    <property type="entry name" value="Ankyrin repeat-containing domain"/>
    <property type="match status" value="1"/>
</dbReference>
<dbReference type="Pfam" id="PF12796">
    <property type="entry name" value="Ank_2"/>
    <property type="match status" value="1"/>
</dbReference>
<feature type="signal peptide" evidence="4">
    <location>
        <begin position="1"/>
        <end position="21"/>
    </location>
</feature>
<dbReference type="PROSITE" id="PS50088">
    <property type="entry name" value="ANK_REPEAT"/>
    <property type="match status" value="2"/>
</dbReference>
<dbReference type="AlphaFoldDB" id="A0AAV2RCC2"/>
<feature type="chain" id="PRO_5043662880" description="Ankyrin repeat domain-containing protein" evidence="4">
    <location>
        <begin position="22"/>
        <end position="138"/>
    </location>
</feature>
<gene>
    <name evidence="5" type="ORF">MNOR_LOCUS23510</name>
</gene>
<dbReference type="InterPro" id="IPR036770">
    <property type="entry name" value="Ankyrin_rpt-contain_sf"/>
</dbReference>
<dbReference type="SUPFAM" id="SSF48403">
    <property type="entry name" value="Ankyrin repeat"/>
    <property type="match status" value="1"/>
</dbReference>
<comment type="caution">
    <text evidence="5">The sequence shown here is derived from an EMBL/GenBank/DDBJ whole genome shotgun (WGS) entry which is preliminary data.</text>
</comment>
<feature type="repeat" description="ANK" evidence="3">
    <location>
        <begin position="70"/>
        <end position="102"/>
    </location>
</feature>
<evidence type="ECO:0000313" key="5">
    <source>
        <dbReference type="EMBL" id="CAL4122788.1"/>
    </source>
</evidence>
<dbReference type="EMBL" id="CAXKWB010020796">
    <property type="protein sequence ID" value="CAL4122788.1"/>
    <property type="molecule type" value="Genomic_DNA"/>
</dbReference>
<accession>A0AAV2RCC2</accession>
<reference evidence="5 6" key="1">
    <citation type="submission" date="2024-05" db="EMBL/GenBank/DDBJ databases">
        <authorList>
            <person name="Wallberg A."/>
        </authorList>
    </citation>
    <scope>NUCLEOTIDE SEQUENCE [LARGE SCALE GENOMIC DNA]</scope>
</reference>
<keyword evidence="1" id="KW-0677">Repeat</keyword>
<evidence type="ECO:0000256" key="1">
    <source>
        <dbReference type="ARBA" id="ARBA00022737"/>
    </source>
</evidence>
<evidence type="ECO:0000256" key="4">
    <source>
        <dbReference type="SAM" id="SignalP"/>
    </source>
</evidence>
<proteinExistence type="predicted"/>
<dbReference type="PANTHER" id="PTHR24171">
    <property type="entry name" value="ANKYRIN REPEAT DOMAIN-CONTAINING PROTEIN 39-RELATED"/>
    <property type="match status" value="1"/>
</dbReference>
<feature type="repeat" description="ANK" evidence="3">
    <location>
        <begin position="41"/>
        <end position="69"/>
    </location>
</feature>